<name>A0ABM1K5U0_GEKJA</name>
<evidence type="ECO:0000313" key="7">
    <source>
        <dbReference type="Proteomes" id="UP000694871"/>
    </source>
</evidence>
<evidence type="ECO:0000256" key="3">
    <source>
        <dbReference type="ARBA" id="ARBA00014675"/>
    </source>
</evidence>
<dbReference type="Pfam" id="PF10037">
    <property type="entry name" value="MRP-S27"/>
    <property type="match status" value="1"/>
</dbReference>
<sequence length="383" mass="43552">MATAVVEGSNRILREAIKRALLFRKFALASSCWKCPQGAKRYLLTENILRLHEFQQQKLAIGYRHYGEKGAYFSAIEEKLTKNRLILRDELKMLLHLCQTKSEVEVAKKVISRYHAENKNVAFGEFKFGPVFMRLCYELDLEATAVELIKDQALHGFFSDSTSFNILMDLLFVKGHYECALDVLLEMKRQGVKFNKETYLLAFAICYKLNSSDSCKICTTLLEDVHFKGDPMPRRVYYFAVAFALKQNDVTKAHSLFSHIMSTRSKICSNLKVLLLAKSGDVQGLVQTLKQASDSASDFVKRPEFCMQVLTTAREKLEGNPAVCAHFEEIFAKLQASGQITSLTLDDLLCQTPPTKGHYTQLLKQRQVSQRTFRPLSSTLLAE</sequence>
<feature type="repeat" description="PPR" evidence="6">
    <location>
        <begin position="160"/>
        <end position="194"/>
    </location>
</feature>
<evidence type="ECO:0000256" key="6">
    <source>
        <dbReference type="PROSITE-ProRule" id="PRU00708"/>
    </source>
</evidence>
<accession>A0ABM1K5U0</accession>
<dbReference type="Gene3D" id="1.25.40.10">
    <property type="entry name" value="Tetratricopeptide repeat domain"/>
    <property type="match status" value="1"/>
</dbReference>
<evidence type="ECO:0000256" key="4">
    <source>
        <dbReference type="ARBA" id="ARBA00022664"/>
    </source>
</evidence>
<evidence type="ECO:0000256" key="5">
    <source>
        <dbReference type="ARBA" id="ARBA00023128"/>
    </source>
</evidence>
<dbReference type="InterPro" id="IPR034913">
    <property type="entry name" value="mS27/PTCD2"/>
</dbReference>
<evidence type="ECO:0000256" key="2">
    <source>
        <dbReference type="ARBA" id="ARBA00008677"/>
    </source>
</evidence>
<dbReference type="InterPro" id="IPR002885">
    <property type="entry name" value="PPR_rpt"/>
</dbReference>
<dbReference type="GeneID" id="107112458"/>
<reference evidence="8" key="1">
    <citation type="submission" date="2025-08" db="UniProtKB">
        <authorList>
            <consortium name="RefSeq"/>
        </authorList>
    </citation>
    <scope>IDENTIFICATION</scope>
</reference>
<gene>
    <name evidence="8" type="primary">PTCD2</name>
</gene>
<dbReference type="PANTHER" id="PTHR14700:SF0">
    <property type="entry name" value="PENTATRICOPEPTIDE REPEAT-CONTAINING PROTEIN 2, MITOCHONDRIAL"/>
    <property type="match status" value="1"/>
</dbReference>
<dbReference type="Proteomes" id="UP000694871">
    <property type="component" value="Unplaced"/>
</dbReference>
<dbReference type="PROSITE" id="PS51375">
    <property type="entry name" value="PPR"/>
    <property type="match status" value="1"/>
</dbReference>
<proteinExistence type="inferred from homology"/>
<dbReference type="InterPro" id="IPR034629">
    <property type="entry name" value="PTCD2"/>
</dbReference>
<keyword evidence="4" id="KW-0507">mRNA processing</keyword>
<keyword evidence="7" id="KW-1185">Reference proteome</keyword>
<keyword evidence="5" id="KW-0496">Mitochondrion</keyword>
<dbReference type="InterPro" id="IPR011990">
    <property type="entry name" value="TPR-like_helical_dom_sf"/>
</dbReference>
<dbReference type="PANTHER" id="PTHR14700">
    <property type="entry name" value="PENTATRICOPEPTIDE REPEAT-CONTAINING PROTEIN 2, MITOCHONDRIAL"/>
    <property type="match status" value="1"/>
</dbReference>
<organism evidence="7 8">
    <name type="scientific">Gekko japonicus</name>
    <name type="common">Schlegel's Japanese gecko</name>
    <dbReference type="NCBI Taxonomy" id="146911"/>
    <lineage>
        <taxon>Eukaryota</taxon>
        <taxon>Metazoa</taxon>
        <taxon>Chordata</taxon>
        <taxon>Craniata</taxon>
        <taxon>Vertebrata</taxon>
        <taxon>Euteleostomi</taxon>
        <taxon>Lepidosauria</taxon>
        <taxon>Squamata</taxon>
        <taxon>Bifurcata</taxon>
        <taxon>Gekkota</taxon>
        <taxon>Gekkonidae</taxon>
        <taxon>Gekkoninae</taxon>
        <taxon>Gekko</taxon>
    </lineage>
</organism>
<protein>
    <recommendedName>
        <fullName evidence="3">Pentatricopeptide repeat-containing protein 2, mitochondrial</fullName>
    </recommendedName>
</protein>
<comment type="subcellular location">
    <subcellularLocation>
        <location evidence="1">Mitochondrion</location>
    </subcellularLocation>
</comment>
<dbReference type="NCBIfam" id="TIGR00756">
    <property type="entry name" value="PPR"/>
    <property type="match status" value="1"/>
</dbReference>
<evidence type="ECO:0000313" key="8">
    <source>
        <dbReference type="RefSeq" id="XP_015269077.1"/>
    </source>
</evidence>
<dbReference type="RefSeq" id="XP_015269077.1">
    <property type="nucleotide sequence ID" value="XM_015413591.1"/>
</dbReference>
<comment type="similarity">
    <text evidence="2">Belongs to the PTCD2 family.</text>
</comment>
<evidence type="ECO:0000256" key="1">
    <source>
        <dbReference type="ARBA" id="ARBA00004173"/>
    </source>
</evidence>